<proteinExistence type="predicted"/>
<evidence type="ECO:0000259" key="1">
    <source>
        <dbReference type="Pfam" id="PF25183"/>
    </source>
</evidence>
<dbReference type="EMBL" id="SHKW01000001">
    <property type="protein sequence ID" value="RZU39267.1"/>
    <property type="molecule type" value="Genomic_DNA"/>
</dbReference>
<dbReference type="Pfam" id="PF25183">
    <property type="entry name" value="OMP_b-brl_4"/>
    <property type="match status" value="1"/>
</dbReference>
<dbReference type="SUPFAM" id="SSF56935">
    <property type="entry name" value="Porins"/>
    <property type="match status" value="1"/>
</dbReference>
<accession>A0A4Q7YNP6</accession>
<evidence type="ECO:0000313" key="2">
    <source>
        <dbReference type="EMBL" id="RZU39267.1"/>
    </source>
</evidence>
<name>A0A4Q7YNP6_9BACT</name>
<evidence type="ECO:0000313" key="3">
    <source>
        <dbReference type="Proteomes" id="UP000292958"/>
    </source>
</evidence>
<dbReference type="InterPro" id="IPR057601">
    <property type="entry name" value="Oar-like_b-barrel"/>
</dbReference>
<feature type="domain" description="TonB-dependent transporter Oar-like beta-barrel" evidence="1">
    <location>
        <begin position="2"/>
        <end position="251"/>
    </location>
</feature>
<reference evidence="2 3" key="1">
    <citation type="submission" date="2019-02" db="EMBL/GenBank/DDBJ databases">
        <title>Genomic Encyclopedia of Archaeal and Bacterial Type Strains, Phase II (KMG-II): from individual species to whole genera.</title>
        <authorList>
            <person name="Goeker M."/>
        </authorList>
    </citation>
    <scope>NUCLEOTIDE SEQUENCE [LARGE SCALE GENOMIC DNA]</scope>
    <source>
        <strain evidence="2 3">DSM 18101</strain>
    </source>
</reference>
<dbReference type="AlphaFoldDB" id="A0A4Q7YNP6"/>
<sequence>MSSFNSLVAGVNRRFHNGLFLGGNYMYSHALNDGSVGAGDGDAAQNLACFRCDYASSDFDSRHSGTFSVVYELPFGRGRRYLNRSIGVDLLTGGWSVNTLLSARAGLPVNVTLSRSSNELPDGNNSGQRPDRVSGVPLYLGSRSISHWINPAAFSLPVVGTWGNAGRNLLTGPPLWQNDSAIEKNFRITDRDNVIFRAEAFNIFNRAQYGQPSSSLSVTTTPCTNKTQNCVIRTLTVPSSFGKITSTVNNAGLVGTGTPRVLEFSLRITY</sequence>
<organism evidence="2 3">
    <name type="scientific">Edaphobacter modestus</name>
    <dbReference type="NCBI Taxonomy" id="388466"/>
    <lineage>
        <taxon>Bacteria</taxon>
        <taxon>Pseudomonadati</taxon>
        <taxon>Acidobacteriota</taxon>
        <taxon>Terriglobia</taxon>
        <taxon>Terriglobales</taxon>
        <taxon>Acidobacteriaceae</taxon>
        <taxon>Edaphobacter</taxon>
    </lineage>
</organism>
<keyword evidence="3" id="KW-1185">Reference proteome</keyword>
<comment type="caution">
    <text evidence="2">The sequence shown here is derived from an EMBL/GenBank/DDBJ whole genome shotgun (WGS) entry which is preliminary data.</text>
</comment>
<dbReference type="RefSeq" id="WP_242617696.1">
    <property type="nucleotide sequence ID" value="NZ_SHKW01000001.1"/>
</dbReference>
<gene>
    <name evidence="2" type="ORF">BDD14_0627</name>
</gene>
<protein>
    <recommendedName>
        <fullName evidence="1">TonB-dependent transporter Oar-like beta-barrel domain-containing protein</fullName>
    </recommendedName>
</protein>
<dbReference type="Proteomes" id="UP000292958">
    <property type="component" value="Unassembled WGS sequence"/>
</dbReference>